<evidence type="ECO:0000256" key="1">
    <source>
        <dbReference type="SAM" id="Phobius"/>
    </source>
</evidence>
<dbReference type="VEuPathDB" id="MicrosporidiaDB:M153_214000953"/>
<dbReference type="Proteomes" id="UP000051530">
    <property type="component" value="Unassembled WGS sequence"/>
</dbReference>
<feature type="transmembrane region" description="Helical" evidence="1">
    <location>
        <begin position="211"/>
        <end position="234"/>
    </location>
</feature>
<dbReference type="EMBL" id="LGUB01000060">
    <property type="protein sequence ID" value="KRH94538.1"/>
    <property type="molecule type" value="Genomic_DNA"/>
</dbReference>
<reference evidence="2 3" key="1">
    <citation type="submission" date="2015-07" db="EMBL/GenBank/DDBJ databases">
        <title>The genome of Pseudoloma neurophilia, a relevant intracellular parasite of the zebrafish.</title>
        <authorList>
            <person name="Ndikumana S."/>
            <person name="Pelin A."/>
            <person name="Sanders J."/>
            <person name="Corradi N."/>
        </authorList>
    </citation>
    <scope>NUCLEOTIDE SEQUENCE [LARGE SCALE GENOMIC DNA]</scope>
    <source>
        <strain evidence="2 3">MK1</strain>
    </source>
</reference>
<protein>
    <submittedName>
        <fullName evidence="2">Uncharacterized protein</fullName>
    </submittedName>
</protein>
<organism evidence="2 3">
    <name type="scientific">Pseudoloma neurophilia</name>
    <dbReference type="NCBI Taxonomy" id="146866"/>
    <lineage>
        <taxon>Eukaryota</taxon>
        <taxon>Fungi</taxon>
        <taxon>Fungi incertae sedis</taxon>
        <taxon>Microsporidia</taxon>
        <taxon>Pseudoloma</taxon>
    </lineage>
</organism>
<keyword evidence="1" id="KW-0472">Membrane</keyword>
<gene>
    <name evidence="2" type="ORF">M153_214000953</name>
</gene>
<keyword evidence="1" id="KW-0812">Transmembrane</keyword>
<proteinExistence type="predicted"/>
<name>A0A0R0LZC5_9MICR</name>
<evidence type="ECO:0000313" key="2">
    <source>
        <dbReference type="EMBL" id="KRH94538.1"/>
    </source>
</evidence>
<keyword evidence="3" id="KW-1185">Reference proteome</keyword>
<dbReference type="AlphaFoldDB" id="A0A0R0LZC5"/>
<comment type="caution">
    <text evidence="2">The sequence shown here is derived from an EMBL/GenBank/DDBJ whole genome shotgun (WGS) entry which is preliminary data.</text>
</comment>
<sequence length="253" mass="28812">MDNKDQKKTYIERITMDRCACKVCDVKDSNGNHKEYPKFSCMITCKKNVRVEQKCVCSESSNCTKRPIGFRSDDSLSLEKLKTFKVGDSENIKNCIDGGDEELKFIYITFENTVKNGTLNAELHVAKDDKKINGDSFFLKPEKLDFPFDIFQNPNDIQIGTEENNQKTSNMQNKNLVTQKTQTEMDLNQNFENITKIQNDQITEKSIGNGLVATAIIGSLFFVSALFIGLGFLYKKYRNKTTETNPEDSNNVI</sequence>
<accession>A0A0R0LZC5</accession>
<evidence type="ECO:0000313" key="3">
    <source>
        <dbReference type="Proteomes" id="UP000051530"/>
    </source>
</evidence>
<keyword evidence="1" id="KW-1133">Transmembrane helix</keyword>